<dbReference type="EC" id="3.4.22.8" evidence="1"/>
<dbReference type="Pfam" id="PF03415">
    <property type="entry name" value="Peptidase_C11"/>
    <property type="match status" value="1"/>
</dbReference>
<sequence>MVKKKKVCILFVLFIVMTFMQSIIVMGDEMNKDKKLTILYYCDADNDLEEDLLNDIEEMKKGYNNNTNLNLIALVDRSPRYSCNPVVLGEDFDDTRLYKIEHNSVERLDGGNEFPEITLNSNYEANMGDPETLKKFINYGKANYKADKYVLIISNHGNGAKDKKKKKLSKAVCWDDSHDDGNGSDCLYIGEISDYLTEEQSVDVLVFDACLMGTAEVAYQYRPGNGNFSADAMIASSPRVWAEGFKYDKIFSRIKGGKGCSEEEDLTLGGKEQTFDPSTITNEQLGALFIEEQRDALKEKWRNDQQLSYYDLNKMEEVKRSVDELAVNLSSENKKEQICNLRGRKRKTTLIHYFDKSDEDDWCKYPYFDLYDLCEQVSINKNFNEITQKLALKVMNNIDNMIVYSFSGDLFKGTHKFMEGKNGISIFFPDGDGEIIEEYTGYKFTHWETQGWYNSIDTRKVGIENSYGKLKWCQDGRNSEINKVGNWFELLDSWFDKTNNKNGGVNHYQW</sequence>
<organism evidence="2 3">
    <name type="scientific">Hathewaya limosa</name>
    <name type="common">Clostridium limosum</name>
    <dbReference type="NCBI Taxonomy" id="1536"/>
    <lineage>
        <taxon>Bacteria</taxon>
        <taxon>Bacillati</taxon>
        <taxon>Bacillota</taxon>
        <taxon>Clostridia</taxon>
        <taxon>Eubacteriales</taxon>
        <taxon>Clostridiaceae</taxon>
        <taxon>Hathewaya</taxon>
    </lineage>
</organism>
<evidence type="ECO:0000313" key="2">
    <source>
        <dbReference type="EMBL" id="MDQ0479584.1"/>
    </source>
</evidence>
<comment type="caution">
    <text evidence="2">The sequence shown here is derived from an EMBL/GenBank/DDBJ whole genome shotgun (WGS) entry which is preliminary data.</text>
</comment>
<evidence type="ECO:0000313" key="3">
    <source>
        <dbReference type="Proteomes" id="UP001224418"/>
    </source>
</evidence>
<reference evidence="2 3" key="1">
    <citation type="submission" date="2023-07" db="EMBL/GenBank/DDBJ databases">
        <title>Genomic Encyclopedia of Type Strains, Phase IV (KMG-IV): sequencing the most valuable type-strain genomes for metagenomic binning, comparative biology and taxonomic classification.</title>
        <authorList>
            <person name="Goeker M."/>
        </authorList>
    </citation>
    <scope>NUCLEOTIDE SEQUENCE [LARGE SCALE GENOMIC DNA]</scope>
    <source>
        <strain evidence="2 3">DSM 1400</strain>
    </source>
</reference>
<name>A0ABU0JR60_HATLI</name>
<gene>
    <name evidence="2" type="ORF">QOZ93_001325</name>
</gene>
<dbReference type="PANTHER" id="PTHR37835">
    <property type="entry name" value="ALPHA-CLOSTRIPAIN"/>
    <property type="match status" value="1"/>
</dbReference>
<dbReference type="PANTHER" id="PTHR37835:SF1">
    <property type="entry name" value="ALPHA-CLOSTRIPAIN"/>
    <property type="match status" value="1"/>
</dbReference>
<dbReference type="InterPro" id="IPR005077">
    <property type="entry name" value="Peptidase_C11"/>
</dbReference>
<evidence type="ECO:0000256" key="1">
    <source>
        <dbReference type="NCBIfam" id="TIGR02806"/>
    </source>
</evidence>
<accession>A0ABU0JR60</accession>
<dbReference type="NCBIfam" id="TIGR02806">
    <property type="entry name" value="clostrip"/>
    <property type="match status" value="1"/>
</dbReference>
<dbReference type="InterPro" id="IPR014173">
    <property type="entry name" value="Pept_C11_CLOspp"/>
</dbReference>
<protein>
    <recommendedName>
        <fullName evidence="1">Clostripain</fullName>
        <ecNumber evidence="1">3.4.22.8</ecNumber>
    </recommendedName>
</protein>
<proteinExistence type="predicted"/>
<dbReference type="EMBL" id="JAUSWN010000009">
    <property type="protein sequence ID" value="MDQ0479584.1"/>
    <property type="molecule type" value="Genomic_DNA"/>
</dbReference>
<keyword evidence="2" id="KW-0378">Hydrolase</keyword>
<dbReference type="Proteomes" id="UP001224418">
    <property type="component" value="Unassembled WGS sequence"/>
</dbReference>
<dbReference type="Gene3D" id="3.40.50.11970">
    <property type="match status" value="1"/>
</dbReference>
<dbReference type="GO" id="GO:0004197">
    <property type="term" value="F:cysteine-type endopeptidase activity"/>
    <property type="evidence" value="ECO:0007669"/>
    <property type="project" value="UniProtKB-EC"/>
</dbReference>
<keyword evidence="3" id="KW-1185">Reference proteome</keyword>